<dbReference type="CDD" id="cd06261">
    <property type="entry name" value="TM_PBP2"/>
    <property type="match status" value="1"/>
</dbReference>
<dbReference type="InterPro" id="IPR035906">
    <property type="entry name" value="MetI-like_sf"/>
</dbReference>
<feature type="transmembrane region" description="Helical" evidence="7">
    <location>
        <begin position="239"/>
        <end position="258"/>
    </location>
</feature>
<feature type="transmembrane region" description="Helical" evidence="7">
    <location>
        <begin position="30"/>
        <end position="48"/>
    </location>
</feature>
<keyword evidence="6 7" id="KW-0472">Membrane</keyword>
<dbReference type="PANTHER" id="PTHR30151">
    <property type="entry name" value="ALKANE SULFONATE ABC TRANSPORTER-RELATED, MEMBRANE SUBUNIT"/>
    <property type="match status" value="1"/>
</dbReference>
<feature type="transmembrane region" description="Helical" evidence="7">
    <location>
        <begin position="89"/>
        <end position="108"/>
    </location>
</feature>
<evidence type="ECO:0000256" key="5">
    <source>
        <dbReference type="ARBA" id="ARBA00022989"/>
    </source>
</evidence>
<feature type="transmembrane region" description="Helical" evidence="7">
    <location>
        <begin position="120"/>
        <end position="142"/>
    </location>
</feature>
<accession>A0ABP5B7L7</accession>
<evidence type="ECO:0000313" key="9">
    <source>
        <dbReference type="EMBL" id="GAA1931011.1"/>
    </source>
</evidence>
<evidence type="ECO:0000256" key="4">
    <source>
        <dbReference type="ARBA" id="ARBA00022692"/>
    </source>
</evidence>
<comment type="subcellular location">
    <subcellularLocation>
        <location evidence="1 7">Cell membrane</location>
        <topology evidence="1 7">Multi-pass membrane protein</topology>
    </subcellularLocation>
</comment>
<comment type="caution">
    <text evidence="9">The sequence shown here is derived from an EMBL/GenBank/DDBJ whole genome shotgun (WGS) entry which is preliminary data.</text>
</comment>
<keyword evidence="4 7" id="KW-0812">Transmembrane</keyword>
<dbReference type="RefSeq" id="WP_248148053.1">
    <property type="nucleotide sequence ID" value="NZ_BAAAOF010000004.1"/>
</dbReference>
<dbReference type="Pfam" id="PF00528">
    <property type="entry name" value="BPD_transp_1"/>
    <property type="match status" value="1"/>
</dbReference>
<evidence type="ECO:0000256" key="1">
    <source>
        <dbReference type="ARBA" id="ARBA00004651"/>
    </source>
</evidence>
<sequence length="280" mass="29882">MTALVGRDLTAPLKTVGGKSARRRRLRSRVVVTQVALVVGALGLWQLAGNLGWINTFLFGSPVGTAQILWRWIQDGTLLVNTAVTLYEATVGFVIAVVIAIPLGIVLARSPFWDRVTEPFIDMANATPRFALAPIFVFMFGLGSMMKIALVITVVFFVILINTMAGTKAIEEDFIRLGRIAGANRRQLLARVVFPATGGYILAGLRLSVPYALAAAVVGEMFSGNSGLGYLVSNQAGLLIVNGVFAAVIVLALVGWGLNSLVRALLSRTPWARMASRAAG</sequence>
<dbReference type="PROSITE" id="PS50928">
    <property type="entry name" value="ABC_TM1"/>
    <property type="match status" value="1"/>
</dbReference>
<dbReference type="EMBL" id="BAAAOF010000004">
    <property type="protein sequence ID" value="GAA1931011.1"/>
    <property type="molecule type" value="Genomic_DNA"/>
</dbReference>
<keyword evidence="2 7" id="KW-0813">Transport</keyword>
<dbReference type="PANTHER" id="PTHR30151:SF20">
    <property type="entry name" value="ABC TRANSPORTER PERMEASE PROTEIN HI_0355-RELATED"/>
    <property type="match status" value="1"/>
</dbReference>
<gene>
    <name evidence="9" type="ORF">GCM10009775_23990</name>
</gene>
<feature type="domain" description="ABC transmembrane type-1" evidence="8">
    <location>
        <begin position="82"/>
        <end position="262"/>
    </location>
</feature>
<proteinExistence type="inferred from homology"/>
<evidence type="ECO:0000256" key="6">
    <source>
        <dbReference type="ARBA" id="ARBA00023136"/>
    </source>
</evidence>
<evidence type="ECO:0000313" key="10">
    <source>
        <dbReference type="Proteomes" id="UP001501343"/>
    </source>
</evidence>
<keyword evidence="10" id="KW-1185">Reference proteome</keyword>
<dbReference type="Gene3D" id="1.10.3720.10">
    <property type="entry name" value="MetI-like"/>
    <property type="match status" value="1"/>
</dbReference>
<evidence type="ECO:0000256" key="2">
    <source>
        <dbReference type="ARBA" id="ARBA00022448"/>
    </source>
</evidence>
<organism evidence="9 10">
    <name type="scientific">Microbacterium aoyamense</name>
    <dbReference type="NCBI Taxonomy" id="344166"/>
    <lineage>
        <taxon>Bacteria</taxon>
        <taxon>Bacillati</taxon>
        <taxon>Actinomycetota</taxon>
        <taxon>Actinomycetes</taxon>
        <taxon>Micrococcales</taxon>
        <taxon>Microbacteriaceae</taxon>
        <taxon>Microbacterium</taxon>
    </lineage>
</organism>
<comment type="similarity">
    <text evidence="7">Belongs to the binding-protein-dependent transport system permease family.</text>
</comment>
<keyword evidence="5 7" id="KW-1133">Transmembrane helix</keyword>
<dbReference type="SUPFAM" id="SSF161098">
    <property type="entry name" value="MetI-like"/>
    <property type="match status" value="1"/>
</dbReference>
<name>A0ABP5B7L7_9MICO</name>
<dbReference type="InterPro" id="IPR000515">
    <property type="entry name" value="MetI-like"/>
</dbReference>
<dbReference type="Proteomes" id="UP001501343">
    <property type="component" value="Unassembled WGS sequence"/>
</dbReference>
<feature type="transmembrane region" description="Helical" evidence="7">
    <location>
        <begin position="188"/>
        <end position="205"/>
    </location>
</feature>
<reference evidence="10" key="1">
    <citation type="journal article" date="2019" name="Int. J. Syst. Evol. Microbiol.">
        <title>The Global Catalogue of Microorganisms (GCM) 10K type strain sequencing project: providing services to taxonomists for standard genome sequencing and annotation.</title>
        <authorList>
            <consortium name="The Broad Institute Genomics Platform"/>
            <consortium name="The Broad Institute Genome Sequencing Center for Infectious Disease"/>
            <person name="Wu L."/>
            <person name="Ma J."/>
        </authorList>
    </citation>
    <scope>NUCLEOTIDE SEQUENCE [LARGE SCALE GENOMIC DNA]</scope>
    <source>
        <strain evidence="10">JCM 14900</strain>
    </source>
</reference>
<keyword evidence="3" id="KW-1003">Cell membrane</keyword>
<evidence type="ECO:0000256" key="3">
    <source>
        <dbReference type="ARBA" id="ARBA00022475"/>
    </source>
</evidence>
<evidence type="ECO:0000259" key="8">
    <source>
        <dbReference type="PROSITE" id="PS50928"/>
    </source>
</evidence>
<protein>
    <submittedName>
        <fullName evidence="9">ABC transporter permease</fullName>
    </submittedName>
</protein>
<evidence type="ECO:0000256" key="7">
    <source>
        <dbReference type="RuleBase" id="RU363032"/>
    </source>
</evidence>